<organism evidence="1 2">
    <name type="scientific">Aspergillus puulaauensis</name>
    <dbReference type="NCBI Taxonomy" id="1220207"/>
    <lineage>
        <taxon>Eukaryota</taxon>
        <taxon>Fungi</taxon>
        <taxon>Dikarya</taxon>
        <taxon>Ascomycota</taxon>
        <taxon>Pezizomycotina</taxon>
        <taxon>Eurotiomycetes</taxon>
        <taxon>Eurotiomycetidae</taxon>
        <taxon>Eurotiales</taxon>
        <taxon>Aspergillaceae</taxon>
        <taxon>Aspergillus</taxon>
    </lineage>
</organism>
<sequence length="267" mass="30118">MDKNIPQSGLQAQSTAEPPYYHRPMKTALTMLFFLLMALFSYKSFARSSSILPFSAPSQESISETSEPTNEDYVLPYERRPCPLPTTRYSIHTGQAACYPSSGGIWLSDLGPLELQYLGIDRFSSTERPDWSKEQEDDFCHKLRRFGGEWHNPDPEGRDLYIGGECHELYENAPIASTTRKVGIPSDENDKGAWVLNVDEETGRFPNEIVIVKNALTMDERVQALIRLGAVYCVDVGDCSLLGDLKLKPCELPRDKGWEEVLELDCL</sequence>
<accession>A0A7R7XW84</accession>
<dbReference type="KEGG" id="apuu:APUU_61126A"/>
<dbReference type="GeneID" id="64978075"/>
<reference evidence="1" key="1">
    <citation type="submission" date="2021-01" db="EMBL/GenBank/DDBJ databases">
        <authorList>
            <consortium name="Aspergillus puulaauensis MK2 genome sequencing consortium"/>
            <person name="Kazuki M."/>
            <person name="Futagami T."/>
        </authorList>
    </citation>
    <scope>NUCLEOTIDE SEQUENCE</scope>
    <source>
        <strain evidence="1">MK2</strain>
    </source>
</reference>
<keyword evidence="2" id="KW-1185">Reference proteome</keyword>
<dbReference type="EMBL" id="AP024448">
    <property type="protein sequence ID" value="BCS28078.1"/>
    <property type="molecule type" value="Genomic_DNA"/>
</dbReference>
<dbReference type="AlphaFoldDB" id="A0A7R7XW84"/>
<gene>
    <name evidence="1" type="ORF">APUU_61126A</name>
</gene>
<protein>
    <submittedName>
        <fullName evidence="1">Uncharacterized protein</fullName>
    </submittedName>
</protein>
<proteinExistence type="predicted"/>
<evidence type="ECO:0000313" key="1">
    <source>
        <dbReference type="EMBL" id="BCS28078.1"/>
    </source>
</evidence>
<name>A0A7R7XW84_9EURO</name>
<dbReference type="OrthoDB" id="4483670at2759"/>
<reference evidence="1" key="2">
    <citation type="submission" date="2021-02" db="EMBL/GenBank/DDBJ databases">
        <title>Aspergillus puulaauensis MK2 genome sequence.</title>
        <authorList>
            <person name="Futagami T."/>
            <person name="Mori K."/>
            <person name="Kadooka C."/>
            <person name="Tanaka T."/>
        </authorList>
    </citation>
    <scope>NUCLEOTIDE SEQUENCE</scope>
    <source>
        <strain evidence="1">MK2</strain>
    </source>
</reference>
<dbReference type="Proteomes" id="UP000654913">
    <property type="component" value="Chromosome 6"/>
</dbReference>
<dbReference type="RefSeq" id="XP_041560264.1">
    <property type="nucleotide sequence ID" value="XM_041694432.1"/>
</dbReference>
<evidence type="ECO:0000313" key="2">
    <source>
        <dbReference type="Proteomes" id="UP000654913"/>
    </source>
</evidence>